<comment type="caution">
    <text evidence="2">The sequence shown here is derived from an EMBL/GenBank/DDBJ whole genome shotgun (WGS) entry which is preliminary data.</text>
</comment>
<dbReference type="Pfam" id="PF13946">
    <property type="entry name" value="DUF4214"/>
    <property type="match status" value="1"/>
</dbReference>
<sequence length="235" mass="27007">MIVSDILENELHSTAKTKDIHQQQLLNIKSDASTEISLLKEEMLRLALLLDSSNQQNTLKHQSTEHLYQGLVTQLNTLELQLKNIRKGNVFFQEPFVFDSAKQYHVFDLLNYYDTAFVKAAYEVILRREPDQSGMAYYLSRLRKGCSKLGLLGQMRYSQEGREVNIEIVGLKWRLILEKICLFPIVGIVPRVLLSRVLLSDIKKRLNVQENFVIQALETIAALNNTLSTSIKLNE</sequence>
<keyword evidence="3" id="KW-1185">Reference proteome</keyword>
<dbReference type="EMBL" id="JBGORX010000007">
    <property type="protein sequence ID" value="MFJ1269609.1"/>
    <property type="molecule type" value="Genomic_DNA"/>
</dbReference>
<reference evidence="2 3" key="1">
    <citation type="submission" date="2024-08" db="EMBL/GenBank/DDBJ databases">
        <title>Draft Genome Sequence of Legionella lytica strain DSB2004, Isolated From a Fire Sprinkler System.</title>
        <authorList>
            <person name="Everhart A.D."/>
            <person name="Kidane D.T."/>
            <person name="Farone A.L."/>
            <person name="Farone M.B."/>
        </authorList>
    </citation>
    <scope>NUCLEOTIDE SEQUENCE [LARGE SCALE GENOMIC DNA]</scope>
    <source>
        <strain evidence="2 3">DSB2004</strain>
    </source>
</reference>
<gene>
    <name evidence="2" type="ORF">ACD661_13665</name>
</gene>
<dbReference type="Proteomes" id="UP001615550">
    <property type="component" value="Unassembled WGS sequence"/>
</dbReference>
<evidence type="ECO:0000259" key="1">
    <source>
        <dbReference type="Pfam" id="PF13946"/>
    </source>
</evidence>
<protein>
    <submittedName>
        <fullName evidence="2">DUF4214 domain-containing protein</fullName>
    </submittedName>
</protein>
<proteinExistence type="predicted"/>
<accession>A0ABW8DDJ1</accession>
<feature type="domain" description="DUF4214" evidence="1">
    <location>
        <begin position="112"/>
        <end position="160"/>
    </location>
</feature>
<evidence type="ECO:0000313" key="3">
    <source>
        <dbReference type="Proteomes" id="UP001615550"/>
    </source>
</evidence>
<organism evidence="2 3">
    <name type="scientific">Legionella lytica</name>
    <dbReference type="NCBI Taxonomy" id="96232"/>
    <lineage>
        <taxon>Bacteria</taxon>
        <taxon>Pseudomonadati</taxon>
        <taxon>Pseudomonadota</taxon>
        <taxon>Gammaproteobacteria</taxon>
        <taxon>Legionellales</taxon>
        <taxon>Legionellaceae</taxon>
        <taxon>Legionella</taxon>
    </lineage>
</organism>
<evidence type="ECO:0000313" key="2">
    <source>
        <dbReference type="EMBL" id="MFJ1269609.1"/>
    </source>
</evidence>
<name>A0ABW8DDJ1_9GAMM</name>
<dbReference type="RefSeq" id="WP_400188423.1">
    <property type="nucleotide sequence ID" value="NZ_JBGORX010000007.1"/>
</dbReference>
<dbReference type="InterPro" id="IPR025282">
    <property type="entry name" value="DUF4214"/>
</dbReference>